<dbReference type="EMBL" id="JANJYI010000004">
    <property type="protein sequence ID" value="KAK2652130.1"/>
    <property type="molecule type" value="Genomic_DNA"/>
</dbReference>
<dbReference type="PANTHER" id="PTHR48449">
    <property type="entry name" value="DUF1985 DOMAIN-CONTAINING PROTEIN"/>
    <property type="match status" value="1"/>
</dbReference>
<comment type="caution">
    <text evidence="1">The sequence shown here is derived from an EMBL/GenBank/DDBJ whole genome shotgun (WGS) entry which is preliminary data.</text>
</comment>
<keyword evidence="2" id="KW-1185">Reference proteome</keyword>
<evidence type="ECO:0000313" key="1">
    <source>
        <dbReference type="EMBL" id="KAK2652130.1"/>
    </source>
</evidence>
<accession>A0AAD9X3L5</accession>
<evidence type="ECO:0000313" key="2">
    <source>
        <dbReference type="Proteomes" id="UP001280121"/>
    </source>
</evidence>
<sequence>MVVSVGVSLAVSVGVSRMFCWLFQLGFGGGLREVRGRWRLHLGSHLSTAAAATARFVDNSDDDRELLKTPVEEWYEGKVTCHDHFDAVGQIDDTINLVPVEWTEENQRRLRTSCFGHLLTMPRPVKFSGGIIHQLLLREVHHIGPSDEMRFMLGSYEVRLSKVEFCLITGLRFRVVPDTRNYVSMDNGLHHRYFGGKDEISSFELRDA</sequence>
<dbReference type="AlphaFoldDB" id="A0AAD9X3L5"/>
<proteinExistence type="predicted"/>
<name>A0AAD9X3L5_9ROSI</name>
<gene>
    <name evidence="1" type="ORF">Ddye_011986</name>
</gene>
<organism evidence="1 2">
    <name type="scientific">Dipteronia dyeriana</name>
    <dbReference type="NCBI Taxonomy" id="168575"/>
    <lineage>
        <taxon>Eukaryota</taxon>
        <taxon>Viridiplantae</taxon>
        <taxon>Streptophyta</taxon>
        <taxon>Embryophyta</taxon>
        <taxon>Tracheophyta</taxon>
        <taxon>Spermatophyta</taxon>
        <taxon>Magnoliopsida</taxon>
        <taxon>eudicotyledons</taxon>
        <taxon>Gunneridae</taxon>
        <taxon>Pentapetalae</taxon>
        <taxon>rosids</taxon>
        <taxon>malvids</taxon>
        <taxon>Sapindales</taxon>
        <taxon>Sapindaceae</taxon>
        <taxon>Hippocastanoideae</taxon>
        <taxon>Acereae</taxon>
        <taxon>Dipteronia</taxon>
    </lineage>
</organism>
<protein>
    <submittedName>
        <fullName evidence="1">Uncharacterized protein</fullName>
    </submittedName>
</protein>
<reference evidence="1" key="1">
    <citation type="journal article" date="2023" name="Plant J.">
        <title>Genome sequences and population genomics provide insights into the demographic history, inbreeding, and mutation load of two 'living fossil' tree species of Dipteronia.</title>
        <authorList>
            <person name="Feng Y."/>
            <person name="Comes H.P."/>
            <person name="Chen J."/>
            <person name="Zhu S."/>
            <person name="Lu R."/>
            <person name="Zhang X."/>
            <person name="Li P."/>
            <person name="Qiu J."/>
            <person name="Olsen K.M."/>
            <person name="Qiu Y."/>
        </authorList>
    </citation>
    <scope>NUCLEOTIDE SEQUENCE</scope>
    <source>
        <strain evidence="1">KIB01</strain>
    </source>
</reference>
<dbReference type="PANTHER" id="PTHR48449:SF1">
    <property type="entry name" value="DUF1985 DOMAIN-CONTAINING PROTEIN"/>
    <property type="match status" value="1"/>
</dbReference>
<dbReference type="Proteomes" id="UP001280121">
    <property type="component" value="Unassembled WGS sequence"/>
</dbReference>